<evidence type="ECO:0000256" key="1">
    <source>
        <dbReference type="SAM" id="MobiDB-lite"/>
    </source>
</evidence>
<feature type="compositionally biased region" description="Basic residues" evidence="1">
    <location>
        <begin position="10"/>
        <end position="22"/>
    </location>
</feature>
<name>A0A1B6DNT9_9HEMI</name>
<accession>A0A1B6DNT9</accession>
<organism evidence="2">
    <name type="scientific">Clastoptera arizonana</name>
    <name type="common">Arizona spittle bug</name>
    <dbReference type="NCBI Taxonomy" id="38151"/>
    <lineage>
        <taxon>Eukaryota</taxon>
        <taxon>Metazoa</taxon>
        <taxon>Ecdysozoa</taxon>
        <taxon>Arthropoda</taxon>
        <taxon>Hexapoda</taxon>
        <taxon>Insecta</taxon>
        <taxon>Pterygota</taxon>
        <taxon>Neoptera</taxon>
        <taxon>Paraneoptera</taxon>
        <taxon>Hemiptera</taxon>
        <taxon>Auchenorrhyncha</taxon>
        <taxon>Cercopoidea</taxon>
        <taxon>Clastopteridae</taxon>
        <taxon>Clastoptera</taxon>
    </lineage>
</organism>
<gene>
    <name evidence="2" type="ORF">g.680</name>
</gene>
<dbReference type="EMBL" id="GEDC01009953">
    <property type="protein sequence ID" value="JAS27345.1"/>
    <property type="molecule type" value="Transcribed_RNA"/>
</dbReference>
<sequence>MAPTIGGSVVKHRTTSTSRRKNLPKKKIITNQINNTSSQINPIKSTKSINSTSNAASQPIISSIQPSSAVSAPAAVSPDDGFITVVTKKRKPSDSESESEAP</sequence>
<dbReference type="AlphaFoldDB" id="A0A1B6DNT9"/>
<protein>
    <submittedName>
        <fullName evidence="2">Uncharacterized protein</fullName>
    </submittedName>
</protein>
<proteinExistence type="predicted"/>
<evidence type="ECO:0000313" key="2">
    <source>
        <dbReference type="EMBL" id="JAS27345.1"/>
    </source>
</evidence>
<reference evidence="2" key="1">
    <citation type="submission" date="2015-12" db="EMBL/GenBank/DDBJ databases">
        <title>De novo transcriptome assembly of four potential Pierce s Disease insect vectors from Arizona vineyards.</title>
        <authorList>
            <person name="Tassone E.E."/>
        </authorList>
    </citation>
    <scope>NUCLEOTIDE SEQUENCE</scope>
</reference>
<feature type="region of interest" description="Disordered" evidence="1">
    <location>
        <begin position="1"/>
        <end position="22"/>
    </location>
</feature>
<feature type="non-terminal residue" evidence="2">
    <location>
        <position position="102"/>
    </location>
</feature>